<evidence type="ECO:0000256" key="1">
    <source>
        <dbReference type="ARBA" id="ARBA00004141"/>
    </source>
</evidence>
<dbReference type="PANTHER" id="PTHR43840">
    <property type="entry name" value="MITOCHONDRIAL METAL TRANSPORTER 1-RELATED"/>
    <property type="match status" value="1"/>
</dbReference>
<dbReference type="Gene3D" id="1.20.1510.10">
    <property type="entry name" value="Cation efflux protein transmembrane domain"/>
    <property type="match status" value="1"/>
</dbReference>
<dbReference type="PANTHER" id="PTHR43840:SF4">
    <property type="entry name" value="CDF DIVALENT METAL CATION TRANSPORTER (EUROFUNG)"/>
    <property type="match status" value="1"/>
</dbReference>
<dbReference type="NCBIfam" id="TIGR01297">
    <property type="entry name" value="CDF"/>
    <property type="match status" value="1"/>
</dbReference>
<dbReference type="GO" id="GO:0098771">
    <property type="term" value="P:inorganic ion homeostasis"/>
    <property type="evidence" value="ECO:0007669"/>
    <property type="project" value="UniProtKB-ARBA"/>
</dbReference>
<feature type="transmembrane region" description="Helical" evidence="6">
    <location>
        <begin position="177"/>
        <end position="198"/>
    </location>
</feature>
<dbReference type="GO" id="GO:0030003">
    <property type="term" value="P:intracellular monoatomic cation homeostasis"/>
    <property type="evidence" value="ECO:0007669"/>
    <property type="project" value="UniProtKB-ARBA"/>
</dbReference>
<evidence type="ECO:0000256" key="4">
    <source>
        <dbReference type="ARBA" id="ARBA00022989"/>
    </source>
</evidence>
<dbReference type="InterPro" id="IPR036837">
    <property type="entry name" value="Cation_efflux_CTD_sf"/>
</dbReference>
<dbReference type="InParanoid" id="A0A1D2VA07"/>
<dbReference type="Proteomes" id="UP000095038">
    <property type="component" value="Unassembled WGS sequence"/>
</dbReference>
<feature type="domain" description="Cation efflux protein cytoplasmic" evidence="8">
    <location>
        <begin position="321"/>
        <end position="385"/>
    </location>
</feature>
<evidence type="ECO:0000313" key="9">
    <source>
        <dbReference type="EMBL" id="ODV58429.1"/>
    </source>
</evidence>
<dbReference type="SUPFAM" id="SSF160240">
    <property type="entry name" value="Cation efflux protein cytoplasmic domain-like"/>
    <property type="match status" value="1"/>
</dbReference>
<gene>
    <name evidence="9" type="ORF">ASCRUDRAFT_17996</name>
</gene>
<evidence type="ECO:0000256" key="2">
    <source>
        <dbReference type="ARBA" id="ARBA00022448"/>
    </source>
</evidence>
<keyword evidence="4 6" id="KW-1133">Transmembrane helix</keyword>
<keyword evidence="2" id="KW-0813">Transport</keyword>
<sequence>INEMRPKRLIGNKTSHQLINWSIFEKDNEKINQIKNKNLKKYYIHQNKLINKYLIVDKILDSGLQISMLNHYARLSSRKNKVPADIDLEISSILGNSYQENSTAILLAILVNYIINIVLLIGKIFVTVLTSSLSITASLVDSCLDFLSTTIIYITNKLSTSSDWKSRIKYPIGRARLEPIGVLVFSIIIIISFLEVIRESLVSLFNNKNKNPIEIGKSSVLIMGSTILIKFLCWLYCKSIKSSSIEALTQDAMTDVIFNSFSLLMPLIGSKLNIWWVDPISALFLSVYIVIAWSLTALNHINNLTGSKASKFDEFQILYLVLRFADTIERITKINCYHVGDNINVEIDIMLNPDLNLKDSHDIGEAVQYAIETLPTIERCFVHLDYRAGNYDGHI</sequence>
<feature type="transmembrane region" description="Helical" evidence="6">
    <location>
        <begin position="282"/>
        <end position="301"/>
    </location>
</feature>
<dbReference type="GO" id="GO:0016020">
    <property type="term" value="C:membrane"/>
    <property type="evidence" value="ECO:0007669"/>
    <property type="project" value="UniProtKB-SubCell"/>
</dbReference>
<evidence type="ECO:0000256" key="3">
    <source>
        <dbReference type="ARBA" id="ARBA00022692"/>
    </source>
</evidence>
<feature type="non-terminal residue" evidence="9">
    <location>
        <position position="1"/>
    </location>
</feature>
<dbReference type="InterPro" id="IPR002524">
    <property type="entry name" value="Cation_efflux"/>
</dbReference>
<reference evidence="10" key="1">
    <citation type="submission" date="2016-05" db="EMBL/GenBank/DDBJ databases">
        <title>Comparative genomics of biotechnologically important yeasts.</title>
        <authorList>
            <consortium name="DOE Joint Genome Institute"/>
            <person name="Riley R."/>
            <person name="Haridas S."/>
            <person name="Wolfe K.H."/>
            <person name="Lopes M.R."/>
            <person name="Hittinger C.T."/>
            <person name="Goker M."/>
            <person name="Salamov A."/>
            <person name="Wisecaver J."/>
            <person name="Long T.M."/>
            <person name="Aerts A.L."/>
            <person name="Barry K."/>
            <person name="Choi C."/>
            <person name="Clum A."/>
            <person name="Coughlan A.Y."/>
            <person name="Deshpande S."/>
            <person name="Douglass A.P."/>
            <person name="Hanson S.J."/>
            <person name="Klenk H.-P."/>
            <person name="Labutti K."/>
            <person name="Lapidus A."/>
            <person name="Lindquist E."/>
            <person name="Lipzen A."/>
            <person name="Meier-Kolthoff J.P."/>
            <person name="Ohm R.A."/>
            <person name="Otillar R.P."/>
            <person name="Pangilinan J."/>
            <person name="Peng Y."/>
            <person name="Rokas A."/>
            <person name="Rosa C.A."/>
            <person name="Scheuner C."/>
            <person name="Sibirny A.A."/>
            <person name="Slot J.C."/>
            <person name="Stielow J.B."/>
            <person name="Sun H."/>
            <person name="Kurtzman C.P."/>
            <person name="Blackwell M."/>
            <person name="Grigoriev I.V."/>
            <person name="Jeffries T.W."/>
        </authorList>
    </citation>
    <scope>NUCLEOTIDE SEQUENCE [LARGE SCALE GENOMIC DNA]</scope>
    <source>
        <strain evidence="10">DSM 1968</strain>
    </source>
</reference>
<dbReference type="SUPFAM" id="SSF161111">
    <property type="entry name" value="Cation efflux protein transmembrane domain-like"/>
    <property type="match status" value="1"/>
</dbReference>
<keyword evidence="5 6" id="KW-0472">Membrane</keyword>
<dbReference type="GO" id="GO:0008324">
    <property type="term" value="F:monoatomic cation transmembrane transporter activity"/>
    <property type="evidence" value="ECO:0007669"/>
    <property type="project" value="InterPro"/>
</dbReference>
<evidence type="ECO:0000256" key="6">
    <source>
        <dbReference type="SAM" id="Phobius"/>
    </source>
</evidence>
<dbReference type="Pfam" id="PF16916">
    <property type="entry name" value="ZT_dimer"/>
    <property type="match status" value="1"/>
</dbReference>
<accession>A0A1D2VA07</accession>
<dbReference type="Pfam" id="PF01545">
    <property type="entry name" value="Cation_efflux"/>
    <property type="match status" value="1"/>
</dbReference>
<dbReference type="AlphaFoldDB" id="A0A1D2VA07"/>
<feature type="domain" description="Cation efflux protein transmembrane" evidence="7">
    <location>
        <begin position="110"/>
        <end position="298"/>
    </location>
</feature>
<keyword evidence="3 6" id="KW-0812">Transmembrane</keyword>
<feature type="transmembrane region" description="Helical" evidence="6">
    <location>
        <begin position="132"/>
        <end position="156"/>
    </location>
</feature>
<dbReference type="FunFam" id="1.20.1510.10:FF:000005">
    <property type="entry name" value="Putative Cation diffusion facilitator 1"/>
    <property type="match status" value="1"/>
</dbReference>
<dbReference type="InterPro" id="IPR027469">
    <property type="entry name" value="Cation_efflux_TMD_sf"/>
</dbReference>
<proteinExistence type="predicted"/>
<dbReference type="EMBL" id="KV454492">
    <property type="protein sequence ID" value="ODV58429.1"/>
    <property type="molecule type" value="Genomic_DNA"/>
</dbReference>
<evidence type="ECO:0000259" key="7">
    <source>
        <dbReference type="Pfam" id="PF01545"/>
    </source>
</evidence>
<dbReference type="STRING" id="1344418.A0A1D2VA07"/>
<evidence type="ECO:0000256" key="5">
    <source>
        <dbReference type="ARBA" id="ARBA00023136"/>
    </source>
</evidence>
<feature type="non-terminal residue" evidence="9">
    <location>
        <position position="395"/>
    </location>
</feature>
<dbReference type="Gene3D" id="3.30.70.1350">
    <property type="entry name" value="Cation efflux protein, cytoplasmic domain"/>
    <property type="match status" value="1"/>
</dbReference>
<dbReference type="RefSeq" id="XP_020044736.1">
    <property type="nucleotide sequence ID" value="XM_020189515.1"/>
</dbReference>
<organism evidence="9 10">
    <name type="scientific">Ascoidea rubescens DSM 1968</name>
    <dbReference type="NCBI Taxonomy" id="1344418"/>
    <lineage>
        <taxon>Eukaryota</taxon>
        <taxon>Fungi</taxon>
        <taxon>Dikarya</taxon>
        <taxon>Ascomycota</taxon>
        <taxon>Saccharomycotina</taxon>
        <taxon>Saccharomycetes</taxon>
        <taxon>Ascoideaceae</taxon>
        <taxon>Ascoidea</taxon>
    </lineage>
</organism>
<dbReference type="OrthoDB" id="78296at2759"/>
<feature type="transmembrane region" description="Helical" evidence="6">
    <location>
        <begin position="218"/>
        <end position="236"/>
    </location>
</feature>
<evidence type="ECO:0000259" key="8">
    <source>
        <dbReference type="Pfam" id="PF16916"/>
    </source>
</evidence>
<feature type="transmembrane region" description="Helical" evidence="6">
    <location>
        <begin position="256"/>
        <end position="276"/>
    </location>
</feature>
<protein>
    <submittedName>
        <fullName evidence="9">Uncharacterized protein</fullName>
    </submittedName>
</protein>
<evidence type="ECO:0000313" key="10">
    <source>
        <dbReference type="Proteomes" id="UP000095038"/>
    </source>
</evidence>
<comment type="subcellular location">
    <subcellularLocation>
        <location evidence="1">Membrane</location>
        <topology evidence="1">Multi-pass membrane protein</topology>
    </subcellularLocation>
</comment>
<dbReference type="InterPro" id="IPR027470">
    <property type="entry name" value="Cation_efflux_CTD"/>
</dbReference>
<name>A0A1D2VA07_9ASCO</name>
<dbReference type="GeneID" id="30963151"/>
<dbReference type="InterPro" id="IPR050291">
    <property type="entry name" value="CDF_Transporter"/>
</dbReference>
<keyword evidence="10" id="KW-1185">Reference proteome</keyword>
<feature type="transmembrane region" description="Helical" evidence="6">
    <location>
        <begin position="104"/>
        <end position="126"/>
    </location>
</feature>
<dbReference type="InterPro" id="IPR058533">
    <property type="entry name" value="Cation_efflux_TM"/>
</dbReference>